<evidence type="ECO:0000256" key="3">
    <source>
        <dbReference type="SAM" id="Phobius"/>
    </source>
</evidence>
<feature type="transmembrane region" description="Helical" evidence="3">
    <location>
        <begin position="310"/>
        <end position="328"/>
    </location>
</feature>
<feature type="transmembrane region" description="Helical" evidence="3">
    <location>
        <begin position="177"/>
        <end position="196"/>
    </location>
</feature>
<feature type="transmembrane region" description="Helical" evidence="3">
    <location>
        <begin position="146"/>
        <end position="165"/>
    </location>
</feature>
<accession>A0ABV8Q9D4</accession>
<proteinExistence type="inferred from homology"/>
<sequence length="329" mass="32782">MLTVILGLSGAITYGIADFFGGLASRGTRPIIVTAIAAAVGIVPLLVAASFLHTSFTSNALVWGAVAGLCGSIGVLLLYIALAVGPMSVLSPLTSVFTALLPVVVGLLTGTRMSVIGICAMAGAIVAVVLVATSRNTSGAHLTARGVLIAAVAGCGFGGLVLAYNSTSAADGIAPLIVARVVQTVVMCVGAVIVLSRARAVAADTRGSGDPTDSADSGNPADSGGSGDSAGSGDSDDPRTGRIRLSRRTRFWLIVVACGVFDASANVFIQAGLHVPGDTSALPVISVLNALYPVGTIVLAAVVLRERLTWLQLCGLGLAFASSAVLAVS</sequence>
<feature type="compositionally biased region" description="Low complexity" evidence="2">
    <location>
        <begin position="214"/>
        <end position="223"/>
    </location>
</feature>
<feature type="transmembrane region" description="Helical" evidence="3">
    <location>
        <begin position="31"/>
        <end position="54"/>
    </location>
</feature>
<dbReference type="EMBL" id="JBHSCN010000006">
    <property type="protein sequence ID" value="MFC4244900.1"/>
    <property type="molecule type" value="Genomic_DNA"/>
</dbReference>
<feature type="region of interest" description="Disordered" evidence="2">
    <location>
        <begin position="204"/>
        <end position="240"/>
    </location>
</feature>
<comment type="similarity">
    <text evidence="1">Belongs to the EamA transporter family.</text>
</comment>
<dbReference type="SUPFAM" id="SSF103481">
    <property type="entry name" value="Multidrug resistance efflux transporter EmrE"/>
    <property type="match status" value="2"/>
</dbReference>
<feature type="domain" description="EamA" evidence="4">
    <location>
        <begin position="248"/>
        <end position="326"/>
    </location>
</feature>
<keyword evidence="3" id="KW-0472">Membrane</keyword>
<evidence type="ECO:0000256" key="2">
    <source>
        <dbReference type="SAM" id="MobiDB-lite"/>
    </source>
</evidence>
<evidence type="ECO:0000313" key="6">
    <source>
        <dbReference type="Proteomes" id="UP001595900"/>
    </source>
</evidence>
<evidence type="ECO:0000256" key="1">
    <source>
        <dbReference type="ARBA" id="ARBA00007362"/>
    </source>
</evidence>
<comment type="caution">
    <text evidence="5">The sequence shown here is derived from an EMBL/GenBank/DDBJ whole genome shotgun (WGS) entry which is preliminary data.</text>
</comment>
<keyword evidence="6" id="KW-1185">Reference proteome</keyword>
<dbReference type="RefSeq" id="WP_390231202.1">
    <property type="nucleotide sequence ID" value="NZ_JBHSCN010000006.1"/>
</dbReference>
<feature type="transmembrane region" description="Helical" evidence="3">
    <location>
        <begin position="89"/>
        <end position="109"/>
    </location>
</feature>
<reference evidence="6" key="1">
    <citation type="journal article" date="2019" name="Int. J. Syst. Evol. Microbiol.">
        <title>The Global Catalogue of Microorganisms (GCM) 10K type strain sequencing project: providing services to taxonomists for standard genome sequencing and annotation.</title>
        <authorList>
            <consortium name="The Broad Institute Genomics Platform"/>
            <consortium name="The Broad Institute Genome Sequencing Center for Infectious Disease"/>
            <person name="Wu L."/>
            <person name="Ma J."/>
        </authorList>
    </citation>
    <scope>NUCLEOTIDE SEQUENCE [LARGE SCALE GENOMIC DNA]</scope>
    <source>
        <strain evidence="6">CGMCC 1.10363</strain>
    </source>
</reference>
<keyword evidence="3" id="KW-0812">Transmembrane</keyword>
<keyword evidence="3" id="KW-1133">Transmembrane helix</keyword>
<feature type="transmembrane region" description="Helical" evidence="3">
    <location>
        <begin position="6"/>
        <end position="24"/>
    </location>
</feature>
<feature type="transmembrane region" description="Helical" evidence="3">
    <location>
        <begin position="251"/>
        <end position="269"/>
    </location>
</feature>
<feature type="transmembrane region" description="Helical" evidence="3">
    <location>
        <begin position="281"/>
        <end position="303"/>
    </location>
</feature>
<gene>
    <name evidence="5" type="ORF">ACFOYW_16115</name>
</gene>
<dbReference type="Pfam" id="PF00892">
    <property type="entry name" value="EamA"/>
    <property type="match status" value="1"/>
</dbReference>
<name>A0ABV8Q9D4_9MICO</name>
<organism evidence="5 6">
    <name type="scientific">Gryllotalpicola reticulitermitis</name>
    <dbReference type="NCBI Taxonomy" id="1184153"/>
    <lineage>
        <taxon>Bacteria</taxon>
        <taxon>Bacillati</taxon>
        <taxon>Actinomycetota</taxon>
        <taxon>Actinomycetes</taxon>
        <taxon>Micrococcales</taxon>
        <taxon>Microbacteriaceae</taxon>
        <taxon>Gryllotalpicola</taxon>
    </lineage>
</organism>
<evidence type="ECO:0000313" key="5">
    <source>
        <dbReference type="EMBL" id="MFC4244900.1"/>
    </source>
</evidence>
<feature type="transmembrane region" description="Helical" evidence="3">
    <location>
        <begin position="115"/>
        <end position="134"/>
    </location>
</feature>
<dbReference type="Proteomes" id="UP001595900">
    <property type="component" value="Unassembled WGS sequence"/>
</dbReference>
<feature type="transmembrane region" description="Helical" evidence="3">
    <location>
        <begin position="60"/>
        <end position="82"/>
    </location>
</feature>
<protein>
    <submittedName>
        <fullName evidence="5">EamA family transporter</fullName>
    </submittedName>
</protein>
<dbReference type="InterPro" id="IPR037185">
    <property type="entry name" value="EmrE-like"/>
</dbReference>
<dbReference type="InterPro" id="IPR000620">
    <property type="entry name" value="EamA_dom"/>
</dbReference>
<evidence type="ECO:0000259" key="4">
    <source>
        <dbReference type="Pfam" id="PF00892"/>
    </source>
</evidence>